<name>A0A926J5R1_9RHOB</name>
<reference evidence="2" key="1">
    <citation type="submission" date="2020-08" db="EMBL/GenBank/DDBJ databases">
        <title>Paracoccus amoyensis sp. nov., isolated from the surface seawater at coast of Xiamen, Fujian.</title>
        <authorList>
            <person name="Lyu L."/>
        </authorList>
    </citation>
    <scope>NUCLEOTIDE SEQUENCE</scope>
    <source>
        <strain evidence="2">11-3</strain>
    </source>
</reference>
<feature type="signal peptide" evidence="1">
    <location>
        <begin position="1"/>
        <end position="23"/>
    </location>
</feature>
<feature type="chain" id="PRO_5037801724" evidence="1">
    <location>
        <begin position="24"/>
        <end position="208"/>
    </location>
</feature>
<sequence length="208" mass="22372">MARLVKSVLLILAFAFAPIIVKAATVTETFTFNATLDSGVLFCGPRVEQEAPCPDRFSTVDPSLLPYGMSFRESYAGSIALTYDDNRLTGILCHLNEQNCNFGGVENGFNSQSPTGPNPGNLDFTDTAQSRGSVFFINNGSGGYSYGTDYVESADGSEIYYYSNVNFSLSDVTYESSQPAPVPLPASLPLLAGAVLGFGTLRRWRKPA</sequence>
<dbReference type="Proteomes" id="UP000608594">
    <property type="component" value="Unassembled WGS sequence"/>
</dbReference>
<gene>
    <name evidence="2" type="ORF">H4P12_07125</name>
</gene>
<accession>A0A926J5R1</accession>
<protein>
    <submittedName>
        <fullName evidence="2">VPLPA-CTERM sorting domain-containing protein</fullName>
    </submittedName>
</protein>
<keyword evidence="3" id="KW-1185">Reference proteome</keyword>
<dbReference type="RefSeq" id="WP_187792967.1">
    <property type="nucleotide sequence ID" value="NZ_JACOQL010000002.1"/>
</dbReference>
<dbReference type="NCBIfam" id="TIGR03370">
    <property type="entry name" value="VPLPA-CTERM"/>
    <property type="match status" value="1"/>
</dbReference>
<dbReference type="EMBL" id="JACOQL010000002">
    <property type="protein sequence ID" value="MBC9246487.1"/>
    <property type="molecule type" value="Genomic_DNA"/>
</dbReference>
<organism evidence="2 3">
    <name type="scientific">Paracoccus amoyensis</name>
    <dbReference type="NCBI Taxonomy" id="2760093"/>
    <lineage>
        <taxon>Bacteria</taxon>
        <taxon>Pseudomonadati</taxon>
        <taxon>Pseudomonadota</taxon>
        <taxon>Alphaproteobacteria</taxon>
        <taxon>Rhodobacterales</taxon>
        <taxon>Paracoccaceae</taxon>
        <taxon>Paracoccus</taxon>
    </lineage>
</organism>
<comment type="caution">
    <text evidence="2">The sequence shown here is derived from an EMBL/GenBank/DDBJ whole genome shotgun (WGS) entry which is preliminary data.</text>
</comment>
<proteinExistence type="predicted"/>
<evidence type="ECO:0000313" key="3">
    <source>
        <dbReference type="Proteomes" id="UP000608594"/>
    </source>
</evidence>
<dbReference type="AlphaFoldDB" id="A0A926J5R1"/>
<evidence type="ECO:0000313" key="2">
    <source>
        <dbReference type="EMBL" id="MBC9246487.1"/>
    </source>
</evidence>
<evidence type="ECO:0000256" key="1">
    <source>
        <dbReference type="SAM" id="SignalP"/>
    </source>
</evidence>
<keyword evidence="1" id="KW-0732">Signal</keyword>
<dbReference type="InterPro" id="IPR022472">
    <property type="entry name" value="VPLPA-CTERM"/>
</dbReference>